<accession>A0A914C9R1</accession>
<evidence type="ECO:0000256" key="1">
    <source>
        <dbReference type="SAM" id="Coils"/>
    </source>
</evidence>
<dbReference type="AlphaFoldDB" id="A0A914C9R1"/>
<reference evidence="3" key="1">
    <citation type="submission" date="2022-11" db="UniProtKB">
        <authorList>
            <consortium name="WormBaseParasite"/>
        </authorList>
    </citation>
    <scope>IDENTIFICATION</scope>
</reference>
<sequence>MFTNNSYYNPSTNTNTADGGNIGKIDASTTTYDSNGCAHIKILCYAHSTTCSSAPSRTSPITTTIQTTTYQNRVNTETYESVLVMNSQLRKQIMTLEVERNNYRRQAHECQGKLGLEADQRRQAEAEVKILNAEVDKNLRMLSEMTVNSAVPSSFFDLFLNKYH</sequence>
<name>A0A914C9R1_9BILA</name>
<keyword evidence="1" id="KW-0175">Coiled coil</keyword>
<feature type="coiled-coil region" evidence="1">
    <location>
        <begin position="86"/>
        <end position="141"/>
    </location>
</feature>
<keyword evidence="2" id="KW-1185">Reference proteome</keyword>
<protein>
    <submittedName>
        <fullName evidence="3">Uncharacterized protein</fullName>
    </submittedName>
</protein>
<organism evidence="2 3">
    <name type="scientific">Acrobeloides nanus</name>
    <dbReference type="NCBI Taxonomy" id="290746"/>
    <lineage>
        <taxon>Eukaryota</taxon>
        <taxon>Metazoa</taxon>
        <taxon>Ecdysozoa</taxon>
        <taxon>Nematoda</taxon>
        <taxon>Chromadorea</taxon>
        <taxon>Rhabditida</taxon>
        <taxon>Tylenchina</taxon>
        <taxon>Cephalobomorpha</taxon>
        <taxon>Cephaloboidea</taxon>
        <taxon>Cephalobidae</taxon>
        <taxon>Acrobeloides</taxon>
    </lineage>
</organism>
<evidence type="ECO:0000313" key="3">
    <source>
        <dbReference type="WBParaSite" id="ACRNAN_Path_678.g2532.t1"/>
    </source>
</evidence>
<evidence type="ECO:0000313" key="2">
    <source>
        <dbReference type="Proteomes" id="UP000887540"/>
    </source>
</evidence>
<dbReference type="Proteomes" id="UP000887540">
    <property type="component" value="Unplaced"/>
</dbReference>
<dbReference type="WBParaSite" id="ACRNAN_Path_678.g2532.t1">
    <property type="protein sequence ID" value="ACRNAN_Path_678.g2532.t1"/>
    <property type="gene ID" value="ACRNAN_Path_678.g2532"/>
</dbReference>
<proteinExistence type="predicted"/>